<evidence type="ECO:0000256" key="1">
    <source>
        <dbReference type="ARBA" id="ARBA00004651"/>
    </source>
</evidence>
<dbReference type="InterPro" id="IPR027379">
    <property type="entry name" value="CLS_N"/>
</dbReference>
<dbReference type="NCBIfam" id="TIGR04265">
    <property type="entry name" value="bac_cardiolipin"/>
    <property type="match status" value="1"/>
</dbReference>
<feature type="compositionally biased region" description="Polar residues" evidence="13">
    <location>
        <begin position="58"/>
        <end position="69"/>
    </location>
</feature>
<evidence type="ECO:0000313" key="17">
    <source>
        <dbReference type="Proteomes" id="UP000092024"/>
    </source>
</evidence>
<dbReference type="AlphaFoldDB" id="A0A1A5YFU2"/>
<reference evidence="16 17" key="1">
    <citation type="submission" date="2016-05" db="EMBL/GenBank/DDBJ databases">
        <title>Paenibacillus oryzae. sp. nov., isolated from the rice root.</title>
        <authorList>
            <person name="Zhang J."/>
            <person name="Zhang X."/>
        </authorList>
    </citation>
    <scope>NUCLEOTIDE SEQUENCE [LARGE SCALE GENOMIC DNA]</scope>
    <source>
        <strain evidence="16 17">1DrF-4</strain>
    </source>
</reference>
<evidence type="ECO:0000256" key="4">
    <source>
        <dbReference type="ARBA" id="ARBA00022679"/>
    </source>
</evidence>
<evidence type="ECO:0000256" key="8">
    <source>
        <dbReference type="ARBA" id="ARBA00023098"/>
    </source>
</evidence>
<comment type="subcellular location">
    <subcellularLocation>
        <location evidence="1">Cell membrane</location>
        <topology evidence="1">Multi-pass membrane protein</topology>
    </subcellularLocation>
</comment>
<dbReference type="PANTHER" id="PTHR21248">
    <property type="entry name" value="CARDIOLIPIN SYNTHASE"/>
    <property type="match status" value="1"/>
</dbReference>
<evidence type="ECO:0000256" key="9">
    <source>
        <dbReference type="ARBA" id="ARBA00023136"/>
    </source>
</evidence>
<evidence type="ECO:0000256" key="3">
    <source>
        <dbReference type="ARBA" id="ARBA00022516"/>
    </source>
</evidence>
<keyword evidence="6" id="KW-0677">Repeat</keyword>
<organism evidence="16 17">
    <name type="scientific">Paenibacillus oryzae</name>
    <dbReference type="NCBI Taxonomy" id="1844972"/>
    <lineage>
        <taxon>Bacteria</taxon>
        <taxon>Bacillati</taxon>
        <taxon>Bacillota</taxon>
        <taxon>Bacilli</taxon>
        <taxon>Bacillales</taxon>
        <taxon>Paenibacillaceae</taxon>
        <taxon>Paenibacillus</taxon>
    </lineage>
</organism>
<evidence type="ECO:0000256" key="13">
    <source>
        <dbReference type="SAM" id="MobiDB-lite"/>
    </source>
</evidence>
<keyword evidence="10" id="KW-0594">Phospholipid biosynthesis</keyword>
<dbReference type="PANTHER" id="PTHR21248:SF20">
    <property type="entry name" value="CARDIOLIPIN SYNTHASE YWIE-RELATED"/>
    <property type="match status" value="1"/>
</dbReference>
<dbReference type="CDD" id="cd09112">
    <property type="entry name" value="PLDc_CLS_2"/>
    <property type="match status" value="1"/>
</dbReference>
<feature type="transmembrane region" description="Helical" evidence="14">
    <location>
        <begin position="6"/>
        <end position="22"/>
    </location>
</feature>
<dbReference type="EMBL" id="LYPA01000065">
    <property type="protein sequence ID" value="OBR64501.1"/>
    <property type="molecule type" value="Genomic_DNA"/>
</dbReference>
<evidence type="ECO:0000256" key="10">
    <source>
        <dbReference type="ARBA" id="ARBA00023209"/>
    </source>
</evidence>
<keyword evidence="11" id="KW-1208">Phospholipid metabolism</keyword>
<dbReference type="Pfam" id="PF13396">
    <property type="entry name" value="PLDc_N"/>
    <property type="match status" value="1"/>
</dbReference>
<keyword evidence="9 14" id="KW-0472">Membrane</keyword>
<keyword evidence="17" id="KW-1185">Reference proteome</keyword>
<accession>A0A1A5YFU2</accession>
<sequence length="487" mass="54489">MIMTIMIFVLYAAQFAVLLMLEHRRQAHLTAWALVILLLPFIGFVAYWIIGRRPAPYRQQTKYPSTSPNESERHFSTNQKSAENQTVCSAIHSSAESFGDMKERFPKLMALIANSPDFLLTNGNQTRVLTNGEETYDVMLKEMSKAKHHIHLDYYTIRGDATGQLFLALLTEKAKRGVEVKIIYDGVGTLKLGSVFLEKLHASGCRTACFAPPFRSLLNRRLNFRNHRKILIIDGVTGFLGGINIGDEYVGHDPKLGFWRDTHLMVKGDSVGELQHLFMEDWEAAAGEAMDRQCSNYFPGHSATGDEKVLIVSSVPSVQEQKIVEVLHSVLMAAQSGILASTPYFIPDPIIAAALAMAARSGIEVKLILPGVSDSKLVLLATLSHVQDMLDAGVRIYRYRKGFIHAKVLIVDDSIASVGSANLDLRSLYSNYELLAFLFDPKPINKLRKDFEDDLKLCEAIDPERFVRRSRKQKVAEGIMHILSPLL</sequence>
<dbReference type="InterPro" id="IPR025202">
    <property type="entry name" value="PLD-like_dom"/>
</dbReference>
<evidence type="ECO:0000259" key="15">
    <source>
        <dbReference type="PROSITE" id="PS50035"/>
    </source>
</evidence>
<gene>
    <name evidence="16" type="ORF">A7K91_12570</name>
</gene>
<evidence type="ECO:0000313" key="16">
    <source>
        <dbReference type="EMBL" id="OBR64501.1"/>
    </source>
</evidence>
<dbReference type="SUPFAM" id="SSF56024">
    <property type="entry name" value="Phospholipase D/nuclease"/>
    <property type="match status" value="2"/>
</dbReference>
<feature type="domain" description="PLD phosphodiesterase" evidence="15">
    <location>
        <begin position="400"/>
        <end position="427"/>
    </location>
</feature>
<dbReference type="PROSITE" id="PS50035">
    <property type="entry name" value="PLD"/>
    <property type="match status" value="2"/>
</dbReference>
<dbReference type="InterPro" id="IPR001736">
    <property type="entry name" value="PLipase_D/transphosphatidylase"/>
</dbReference>
<feature type="region of interest" description="Disordered" evidence="13">
    <location>
        <begin position="58"/>
        <end position="81"/>
    </location>
</feature>
<dbReference type="GO" id="GO:0008808">
    <property type="term" value="F:cardiolipin synthase activity"/>
    <property type="evidence" value="ECO:0007669"/>
    <property type="project" value="UniProtKB-UniRule"/>
</dbReference>
<dbReference type="Pfam" id="PF13091">
    <property type="entry name" value="PLDc_2"/>
    <property type="match status" value="2"/>
</dbReference>
<evidence type="ECO:0000256" key="5">
    <source>
        <dbReference type="ARBA" id="ARBA00022692"/>
    </source>
</evidence>
<dbReference type="GO" id="GO:0032049">
    <property type="term" value="P:cardiolipin biosynthetic process"/>
    <property type="evidence" value="ECO:0007669"/>
    <property type="project" value="UniProtKB-UniRule"/>
</dbReference>
<dbReference type="CDD" id="cd09110">
    <property type="entry name" value="PLDc_CLS_1"/>
    <property type="match status" value="1"/>
</dbReference>
<keyword evidence="8" id="KW-0443">Lipid metabolism</keyword>
<dbReference type="FunFam" id="3.30.870.10:FF:000014">
    <property type="entry name" value="Cardiolipin synthase"/>
    <property type="match status" value="1"/>
</dbReference>
<dbReference type="EC" id="2.7.8.-" evidence="12"/>
<evidence type="ECO:0000256" key="11">
    <source>
        <dbReference type="ARBA" id="ARBA00023264"/>
    </source>
</evidence>
<dbReference type="Gene3D" id="3.30.870.10">
    <property type="entry name" value="Endonuclease Chain A"/>
    <property type="match status" value="2"/>
</dbReference>
<keyword evidence="3" id="KW-0444">Lipid biosynthesis</keyword>
<proteinExistence type="predicted"/>
<evidence type="ECO:0000256" key="7">
    <source>
        <dbReference type="ARBA" id="ARBA00022989"/>
    </source>
</evidence>
<name>A0A1A5YFU2_9BACL</name>
<dbReference type="STRING" id="1844972.A7K91_12570"/>
<keyword evidence="7 14" id="KW-1133">Transmembrane helix</keyword>
<dbReference type="GO" id="GO:0005886">
    <property type="term" value="C:plasma membrane"/>
    <property type="evidence" value="ECO:0007669"/>
    <property type="project" value="UniProtKB-SubCell"/>
</dbReference>
<feature type="transmembrane region" description="Helical" evidence="14">
    <location>
        <begin position="29"/>
        <end position="50"/>
    </location>
</feature>
<evidence type="ECO:0000256" key="2">
    <source>
        <dbReference type="ARBA" id="ARBA00022475"/>
    </source>
</evidence>
<feature type="domain" description="PLD phosphodiesterase" evidence="15">
    <location>
        <begin position="222"/>
        <end position="249"/>
    </location>
</feature>
<comment type="caution">
    <text evidence="16">The sequence shown here is derived from an EMBL/GenBank/DDBJ whole genome shotgun (WGS) entry which is preliminary data.</text>
</comment>
<evidence type="ECO:0000256" key="14">
    <source>
        <dbReference type="SAM" id="Phobius"/>
    </source>
</evidence>
<evidence type="ECO:0000256" key="12">
    <source>
        <dbReference type="NCBIfam" id="TIGR04265"/>
    </source>
</evidence>
<keyword evidence="4" id="KW-0808">Transferase</keyword>
<dbReference type="SMART" id="SM00155">
    <property type="entry name" value="PLDc"/>
    <property type="match status" value="2"/>
</dbReference>
<protein>
    <recommendedName>
        <fullName evidence="12">Cardiolipin synthase</fullName>
        <ecNumber evidence="12">2.7.8.-</ecNumber>
    </recommendedName>
</protein>
<dbReference type="InterPro" id="IPR022924">
    <property type="entry name" value="Cardiolipin_synthase"/>
</dbReference>
<keyword evidence="2" id="KW-1003">Cell membrane</keyword>
<keyword evidence="5 14" id="KW-0812">Transmembrane</keyword>
<evidence type="ECO:0000256" key="6">
    <source>
        <dbReference type="ARBA" id="ARBA00022737"/>
    </source>
</evidence>
<dbReference type="Proteomes" id="UP000092024">
    <property type="component" value="Unassembled WGS sequence"/>
</dbReference>